<comment type="caution">
    <text evidence="1">The sequence shown here is derived from an EMBL/GenBank/DDBJ whole genome shotgun (WGS) entry which is preliminary data.</text>
</comment>
<sequence length="149" mass="17099">MVSPEWIDSNEHMNVSRYDQLFDAAESAFYASCGIDRRLQVQRRGLFRLEKHLRYQREMRLGAGIAITTQLIWTDLKRVHVFHEMWDGDEGYRAATMECMAIHVNLETRKPVTFDVPLVRDRIEAMARAHAALPLPDGAGRSVGRASAR</sequence>
<organism evidence="1 2">
    <name type="scientific">Devosia nanyangense</name>
    <dbReference type="NCBI Taxonomy" id="1228055"/>
    <lineage>
        <taxon>Bacteria</taxon>
        <taxon>Pseudomonadati</taxon>
        <taxon>Pseudomonadota</taxon>
        <taxon>Alphaproteobacteria</taxon>
        <taxon>Hyphomicrobiales</taxon>
        <taxon>Devosiaceae</taxon>
        <taxon>Devosia</taxon>
    </lineage>
</organism>
<accession>A0A933L225</accession>
<dbReference type="CDD" id="cd00586">
    <property type="entry name" value="4HBT"/>
    <property type="match status" value="1"/>
</dbReference>
<evidence type="ECO:0000313" key="1">
    <source>
        <dbReference type="EMBL" id="MBI4921615.1"/>
    </source>
</evidence>
<dbReference type="Gene3D" id="3.10.129.10">
    <property type="entry name" value="Hotdog Thioesterase"/>
    <property type="match status" value="1"/>
</dbReference>
<name>A0A933L225_9HYPH</name>
<gene>
    <name evidence="1" type="ORF">HY834_07680</name>
</gene>
<dbReference type="EMBL" id="JACRAF010000022">
    <property type="protein sequence ID" value="MBI4921615.1"/>
    <property type="molecule type" value="Genomic_DNA"/>
</dbReference>
<dbReference type="InterPro" id="IPR029069">
    <property type="entry name" value="HotDog_dom_sf"/>
</dbReference>
<protein>
    <submittedName>
        <fullName evidence="1">Thioesterase family protein</fullName>
    </submittedName>
</protein>
<proteinExistence type="predicted"/>
<dbReference type="AlphaFoldDB" id="A0A933L225"/>
<dbReference type="Proteomes" id="UP000782610">
    <property type="component" value="Unassembled WGS sequence"/>
</dbReference>
<dbReference type="SUPFAM" id="SSF54637">
    <property type="entry name" value="Thioesterase/thiol ester dehydrase-isomerase"/>
    <property type="match status" value="1"/>
</dbReference>
<evidence type="ECO:0000313" key="2">
    <source>
        <dbReference type="Proteomes" id="UP000782610"/>
    </source>
</evidence>
<reference evidence="1" key="1">
    <citation type="submission" date="2020-07" db="EMBL/GenBank/DDBJ databases">
        <title>Huge and variable diversity of episymbiotic CPR bacteria and DPANN archaea in groundwater ecosystems.</title>
        <authorList>
            <person name="He C.Y."/>
            <person name="Keren R."/>
            <person name="Whittaker M."/>
            <person name="Farag I.F."/>
            <person name="Doudna J."/>
            <person name="Cate J.H.D."/>
            <person name="Banfield J.F."/>
        </authorList>
    </citation>
    <scope>NUCLEOTIDE SEQUENCE</scope>
    <source>
        <strain evidence="1">NC_groundwater_1586_Pr3_B-0.1um_66_15</strain>
    </source>
</reference>
<dbReference type="Pfam" id="PF13279">
    <property type="entry name" value="4HBT_2"/>
    <property type="match status" value="1"/>
</dbReference>